<dbReference type="InterPro" id="IPR007197">
    <property type="entry name" value="rSAM"/>
</dbReference>
<evidence type="ECO:0000256" key="5">
    <source>
        <dbReference type="ARBA" id="ARBA00023014"/>
    </source>
</evidence>
<dbReference type="RefSeq" id="WP_006278159.1">
    <property type="nucleotide sequence ID" value="NZ_ACYA01000056.1"/>
</dbReference>
<evidence type="ECO:0000313" key="7">
    <source>
        <dbReference type="Proteomes" id="UP000093903"/>
    </source>
</evidence>
<keyword evidence="3" id="KW-0479">Metal-binding</keyword>
<dbReference type="PANTHER" id="PTHR43409">
    <property type="entry name" value="ANAEROBIC MAGNESIUM-PROTOPORPHYRIN IX MONOMETHYL ESTER CYCLASE-RELATED"/>
    <property type="match status" value="1"/>
</dbReference>
<comment type="caution">
    <text evidence="6">The sequence shown here is derived from an EMBL/GenBank/DDBJ whole genome shotgun (WGS) entry which is preliminary data.</text>
</comment>
<dbReference type="SUPFAM" id="SSF102114">
    <property type="entry name" value="Radical SAM enzymes"/>
    <property type="match status" value="1"/>
</dbReference>
<dbReference type="Gene3D" id="3.20.20.70">
    <property type="entry name" value="Aldolase class I"/>
    <property type="match status" value="1"/>
</dbReference>
<dbReference type="EMBL" id="LYXA01000001">
    <property type="protein sequence ID" value="OBU74901.1"/>
    <property type="molecule type" value="Genomic_DNA"/>
</dbReference>
<dbReference type="GO" id="GO:0003824">
    <property type="term" value="F:catalytic activity"/>
    <property type="evidence" value="ECO:0007669"/>
    <property type="project" value="InterPro"/>
</dbReference>
<comment type="cofactor">
    <cofactor evidence="1">
        <name>[4Fe-4S] cluster</name>
        <dbReference type="ChEBI" id="CHEBI:49883"/>
    </cofactor>
</comment>
<evidence type="ECO:0000256" key="1">
    <source>
        <dbReference type="ARBA" id="ARBA00001966"/>
    </source>
</evidence>
<dbReference type="InterPro" id="IPR013785">
    <property type="entry name" value="Aldolase_TIM"/>
</dbReference>
<evidence type="ECO:0000256" key="3">
    <source>
        <dbReference type="ARBA" id="ARBA00022723"/>
    </source>
</evidence>
<dbReference type="GO" id="GO:0051536">
    <property type="term" value="F:iron-sulfur cluster binding"/>
    <property type="evidence" value="ECO:0007669"/>
    <property type="project" value="UniProtKB-KW"/>
</dbReference>
<dbReference type="SFLD" id="SFLDS00029">
    <property type="entry name" value="Radical_SAM"/>
    <property type="match status" value="1"/>
</dbReference>
<dbReference type="InterPro" id="IPR058240">
    <property type="entry name" value="rSAM_sf"/>
</dbReference>
<keyword evidence="4" id="KW-0408">Iron</keyword>
<reference evidence="6 7" key="1">
    <citation type="submission" date="2016-05" db="EMBL/GenBank/DDBJ databases">
        <title>First complete genome of the cyanobacterium Cylindrospermopsis raciborskii CS505, containing a circular chromosome and a single extrachromosomal element.</title>
        <authorList>
            <person name="Fuentes J."/>
            <person name="Tamames J."/>
            <person name="Allen E."/>
            <person name="Plominski A."/>
            <person name="Vasquez M."/>
        </authorList>
    </citation>
    <scope>NUCLEOTIDE SEQUENCE [LARGE SCALE GENOMIC DNA]</scope>
    <source>
        <strain evidence="6 7">CS505</strain>
    </source>
</reference>
<accession>A0A853M773</accession>
<gene>
    <name evidence="6" type="ORF">A9P98_00250</name>
</gene>
<sequence length="502" mass="56365">MKIGLVELPQLKLLDPDGNDWTEQNQHPLISKQILMSNLEAGGFEVELFNLKKGTEEELFGETYWKGMNLLKIAYGKRVSSIDPQSCDAWGITNNFTIYRELTGFLLAHLAKGGKPIVVGGSDVIAQPNYYFHAGATVVVTDKSGAANWAIFDHILGQPQREELSGVLFADGTEYRKRRHPLHPQDWFLPSVAVANACLGGGQDFMDNLAESSLLPVGSAMFDLGCDRTCDFCQTPTYGSGYLRMTPEKALSWATRQKEAGAKSIVSDSDQFLGRVLFGDEGRQEVLDITEGLRKMNLPVSWDNGIELKKATRGRGKERNPEDLDPDEELVQAMWGWDGKTGCFMAYVPAERPFIGRQSYKKLLPWQQHCKMLRAIVHAGVPTISYGFIIGLPDDNRDSFLYLEEAISELKQDLRTINPSLNFFITPYSIIPIPGTPQEQNIKKLNLLRFEDPTIRGNFWTSCADTHHLSYEEVSDWQLSLFRSLGDQWTTDSMPLGRTSPR</sequence>
<evidence type="ECO:0000313" key="6">
    <source>
        <dbReference type="EMBL" id="OBU74901.1"/>
    </source>
</evidence>
<organism evidence="6 7">
    <name type="scientific">Cylindrospermopsis raciborskii CS-505</name>
    <dbReference type="NCBI Taxonomy" id="533240"/>
    <lineage>
        <taxon>Bacteria</taxon>
        <taxon>Bacillati</taxon>
        <taxon>Cyanobacteriota</taxon>
        <taxon>Cyanophyceae</taxon>
        <taxon>Nostocales</taxon>
        <taxon>Aphanizomenonaceae</taxon>
        <taxon>Cylindrospermopsis</taxon>
    </lineage>
</organism>
<dbReference type="Proteomes" id="UP000093903">
    <property type="component" value="Unassembled WGS sequence"/>
</dbReference>
<protein>
    <submittedName>
        <fullName evidence="6">Radical SAM protein</fullName>
    </submittedName>
</protein>
<keyword evidence="5" id="KW-0411">Iron-sulfur</keyword>
<dbReference type="AlphaFoldDB" id="A0A853M773"/>
<dbReference type="GO" id="GO:0046872">
    <property type="term" value="F:metal ion binding"/>
    <property type="evidence" value="ECO:0007669"/>
    <property type="project" value="UniProtKB-KW"/>
</dbReference>
<name>A0A853M773_9CYAN</name>
<proteinExistence type="predicted"/>
<dbReference type="GeneID" id="92782090"/>
<evidence type="ECO:0000256" key="2">
    <source>
        <dbReference type="ARBA" id="ARBA00022691"/>
    </source>
</evidence>
<evidence type="ECO:0000256" key="4">
    <source>
        <dbReference type="ARBA" id="ARBA00023004"/>
    </source>
</evidence>
<dbReference type="SFLD" id="SFLDG01082">
    <property type="entry name" value="B12-binding_domain_containing"/>
    <property type="match status" value="1"/>
</dbReference>
<keyword evidence="2" id="KW-0949">S-adenosyl-L-methionine</keyword>
<dbReference type="InterPro" id="IPR051198">
    <property type="entry name" value="BchE-like"/>
</dbReference>